<feature type="domain" description="ABC transmembrane type-1" evidence="9">
    <location>
        <begin position="91"/>
        <end position="298"/>
    </location>
</feature>
<dbReference type="Gene3D" id="1.10.3720.10">
    <property type="entry name" value="MetI-like"/>
    <property type="match status" value="2"/>
</dbReference>
<organism evidence="10 11">
    <name type="scientific">Phytoactinopolyspora mesophila</name>
    <dbReference type="NCBI Taxonomy" id="2650750"/>
    <lineage>
        <taxon>Bacteria</taxon>
        <taxon>Bacillati</taxon>
        <taxon>Actinomycetota</taxon>
        <taxon>Actinomycetes</taxon>
        <taxon>Jiangellales</taxon>
        <taxon>Jiangellaceae</taxon>
        <taxon>Phytoactinopolyspora</taxon>
    </lineage>
</organism>
<evidence type="ECO:0000256" key="2">
    <source>
        <dbReference type="ARBA" id="ARBA00022448"/>
    </source>
</evidence>
<comment type="subcellular location">
    <subcellularLocation>
        <location evidence="1">Cell inner membrane</location>
        <topology evidence="1">Multi-pass membrane protein</topology>
    </subcellularLocation>
    <subcellularLocation>
        <location evidence="8">Cell membrane</location>
        <topology evidence="8">Multi-pass membrane protein</topology>
    </subcellularLocation>
</comment>
<keyword evidence="3" id="KW-1003">Cell membrane</keyword>
<comment type="caution">
    <text evidence="10">The sequence shown here is derived from an EMBL/GenBank/DDBJ whole genome shotgun (WGS) entry which is preliminary data.</text>
</comment>
<gene>
    <name evidence="10" type="ORF">F7O44_16695</name>
</gene>
<dbReference type="CDD" id="cd06261">
    <property type="entry name" value="TM_PBP2"/>
    <property type="match status" value="2"/>
</dbReference>
<evidence type="ECO:0000256" key="7">
    <source>
        <dbReference type="ARBA" id="ARBA00023136"/>
    </source>
</evidence>
<feature type="transmembrane region" description="Helical" evidence="8">
    <location>
        <begin position="567"/>
        <end position="589"/>
    </location>
</feature>
<dbReference type="InterPro" id="IPR000515">
    <property type="entry name" value="MetI-like"/>
</dbReference>
<dbReference type="GO" id="GO:0005886">
    <property type="term" value="C:plasma membrane"/>
    <property type="evidence" value="ECO:0007669"/>
    <property type="project" value="UniProtKB-SubCell"/>
</dbReference>
<feature type="domain" description="ABC transmembrane type-1" evidence="9">
    <location>
        <begin position="395"/>
        <end position="589"/>
    </location>
</feature>
<keyword evidence="4" id="KW-0997">Cell inner membrane</keyword>
<keyword evidence="5 8" id="KW-0812">Transmembrane</keyword>
<feature type="transmembrane region" description="Helical" evidence="8">
    <location>
        <begin position="278"/>
        <end position="297"/>
    </location>
</feature>
<feature type="transmembrane region" description="Helical" evidence="8">
    <location>
        <begin position="27"/>
        <end position="48"/>
    </location>
</feature>
<dbReference type="PROSITE" id="PS50928">
    <property type="entry name" value="ABC_TM1"/>
    <property type="match status" value="2"/>
</dbReference>
<protein>
    <submittedName>
        <fullName evidence="10">ABC transporter permease subunit</fullName>
    </submittedName>
</protein>
<accession>A0A7K3M5V7</accession>
<evidence type="ECO:0000259" key="9">
    <source>
        <dbReference type="PROSITE" id="PS50928"/>
    </source>
</evidence>
<keyword evidence="7 8" id="KW-0472">Membrane</keyword>
<keyword evidence="2 8" id="KW-0813">Transport</keyword>
<evidence type="ECO:0000256" key="1">
    <source>
        <dbReference type="ARBA" id="ARBA00004429"/>
    </source>
</evidence>
<comment type="similarity">
    <text evidence="8">Belongs to the binding-protein-dependent transport system permease family.</text>
</comment>
<dbReference type="Proteomes" id="UP000460435">
    <property type="component" value="Unassembled WGS sequence"/>
</dbReference>
<feature type="transmembrane region" description="Helical" evidence="8">
    <location>
        <begin position="172"/>
        <end position="196"/>
    </location>
</feature>
<dbReference type="SUPFAM" id="SSF161098">
    <property type="entry name" value="MetI-like"/>
    <property type="match status" value="2"/>
</dbReference>
<dbReference type="GO" id="GO:0055085">
    <property type="term" value="P:transmembrane transport"/>
    <property type="evidence" value="ECO:0007669"/>
    <property type="project" value="InterPro"/>
</dbReference>
<dbReference type="AlphaFoldDB" id="A0A7K3M5V7"/>
<dbReference type="Pfam" id="PF00528">
    <property type="entry name" value="BPD_transp_1"/>
    <property type="match status" value="2"/>
</dbReference>
<evidence type="ECO:0000256" key="5">
    <source>
        <dbReference type="ARBA" id="ARBA00022692"/>
    </source>
</evidence>
<feature type="transmembrane region" description="Helical" evidence="8">
    <location>
        <begin position="225"/>
        <end position="246"/>
    </location>
</feature>
<evidence type="ECO:0000256" key="4">
    <source>
        <dbReference type="ARBA" id="ARBA00022519"/>
    </source>
</evidence>
<evidence type="ECO:0000256" key="8">
    <source>
        <dbReference type="RuleBase" id="RU363032"/>
    </source>
</evidence>
<dbReference type="EMBL" id="WLZY01000005">
    <property type="protein sequence ID" value="NDL58709.1"/>
    <property type="molecule type" value="Genomic_DNA"/>
</dbReference>
<evidence type="ECO:0000313" key="11">
    <source>
        <dbReference type="Proteomes" id="UP000460435"/>
    </source>
</evidence>
<name>A0A7K3M5V7_9ACTN</name>
<proteinExistence type="inferred from homology"/>
<feature type="transmembrane region" description="Helical" evidence="8">
    <location>
        <begin position="328"/>
        <end position="354"/>
    </location>
</feature>
<feature type="transmembrane region" description="Helical" evidence="8">
    <location>
        <begin position="129"/>
        <end position="149"/>
    </location>
</feature>
<feature type="transmembrane region" description="Helical" evidence="8">
    <location>
        <begin position="95"/>
        <end position="117"/>
    </location>
</feature>
<sequence length="603" mass="66358">MPPEPPRGRFGRTRYHLIVARHDPTKLIGVLLAIIFLYLIVAPIVSIISDAFRVHFGDHIHSGQDPGEWTGYYLWRVFRSDVSSILFWQPFMNTIVVAVGTTLFALVVGGTMAWLIARTDVAGRRWFSTALVVSYMVPSWTFALAWLTIFKNRRMGGRQGFLETMGFEPPDWLAYGAFPTIVALGLHYYPFVLLLFGNALRRMDSQLEDSARVLGAPRRTIGRRIVLPLMLPSLTSAVLLIFAKILGTFGTPYILGLPVDYQVMSTSLFQSIQNRQNGVAAVIAVVIIVVGVLVIVVDSRILKEYRRFVTVGSKGSMDRRTKLRRWRLPAFGLVLSVFVVSVVIPLGVLFLSTIQRIPGRFEWSNFTLRYWIGSELDSVAFPRGVLVSGELYGAVWNSLRVVGLAAICCGILGLLVGYVVVRTSGSRLSSMLRQISFLPYLVPGVAFAAAYLSLFAVQRGPVPALYGTFTILVIVMVIGNLPYSSRAGISAMMQLGRDPEEAAQVSGAGWWRRVTRVVMPIQKGALVTGIILPFISGLKELSTVIMLATSDTQLLTTLSVKLVDFGYLQLANAVVLIIALMAFVATYLAQRLTGSNLASGLQG</sequence>
<dbReference type="InterPro" id="IPR035906">
    <property type="entry name" value="MetI-like_sf"/>
</dbReference>
<keyword evidence="11" id="KW-1185">Reference proteome</keyword>
<keyword evidence="6 8" id="KW-1133">Transmembrane helix</keyword>
<reference evidence="10 11" key="1">
    <citation type="submission" date="2019-11" db="EMBL/GenBank/DDBJ databases">
        <authorList>
            <person name="Li X.-J."/>
            <person name="Feng X.-M."/>
        </authorList>
    </citation>
    <scope>NUCLEOTIDE SEQUENCE [LARGE SCALE GENOMIC DNA]</scope>
    <source>
        <strain evidence="10 11">XMNu-373</strain>
    </source>
</reference>
<feature type="transmembrane region" description="Helical" evidence="8">
    <location>
        <begin position="401"/>
        <end position="421"/>
    </location>
</feature>
<feature type="transmembrane region" description="Helical" evidence="8">
    <location>
        <begin position="437"/>
        <end position="457"/>
    </location>
</feature>
<dbReference type="PANTHER" id="PTHR43357:SF4">
    <property type="entry name" value="INNER MEMBRANE ABC TRANSPORTER PERMEASE PROTEIN YDCV"/>
    <property type="match status" value="1"/>
</dbReference>
<feature type="transmembrane region" description="Helical" evidence="8">
    <location>
        <begin position="525"/>
        <end position="547"/>
    </location>
</feature>
<evidence type="ECO:0000256" key="6">
    <source>
        <dbReference type="ARBA" id="ARBA00022989"/>
    </source>
</evidence>
<evidence type="ECO:0000313" key="10">
    <source>
        <dbReference type="EMBL" id="NDL58709.1"/>
    </source>
</evidence>
<evidence type="ECO:0000256" key="3">
    <source>
        <dbReference type="ARBA" id="ARBA00022475"/>
    </source>
</evidence>
<dbReference type="RefSeq" id="WP_162451498.1">
    <property type="nucleotide sequence ID" value="NZ_WLZY01000005.1"/>
</dbReference>
<feature type="transmembrane region" description="Helical" evidence="8">
    <location>
        <begin position="463"/>
        <end position="483"/>
    </location>
</feature>
<dbReference type="PANTHER" id="PTHR43357">
    <property type="entry name" value="INNER MEMBRANE ABC TRANSPORTER PERMEASE PROTEIN YDCV"/>
    <property type="match status" value="1"/>
</dbReference>